<proteinExistence type="inferred from homology"/>
<evidence type="ECO:0000256" key="2">
    <source>
        <dbReference type="ARBA" id="ARBA00023445"/>
    </source>
</evidence>
<evidence type="ECO:0000313" key="5">
    <source>
        <dbReference type="Proteomes" id="UP000094285"/>
    </source>
</evidence>
<sequence length="340" mass="37152">MSPTAFVSGATGYIAQHIVALLLSKDYQVVGSVRSEEKGQHFAKLFNSSHFSYVVVPDIAIPGAFDEAFKAHPAISTVFHVASPFHLSSENVEQNLLKPLIEGTKNILSAIKSFGTNVRRVVLTSSAAAVEATPGYDYADKLVNEDSWTELTYEQALKNGIDGYSGSKVFAEKAAWEFANSEHKPHFDMAVVNPVFVFGPQAFESEAKENLNSSVGHIDAYLKLKPTDPYPTFEGKFTDVRDVAKAHIVAAESAEAANQRLVLCNGGFVPQKLANIIREHFPKLRETIPVGTPENENAPLQNPFAGKLDNSKTNKILGFEQISLEQSVVDTVSQILKSRE</sequence>
<evidence type="ECO:0000256" key="1">
    <source>
        <dbReference type="ARBA" id="ARBA00023002"/>
    </source>
</evidence>
<name>A0A1E4SPZ8_9ASCO</name>
<dbReference type="InterPro" id="IPR001509">
    <property type="entry name" value="Epimerase_deHydtase"/>
</dbReference>
<dbReference type="AlphaFoldDB" id="A0A1E4SPZ8"/>
<dbReference type="FunFam" id="3.40.50.720:FF:000191">
    <property type="entry name" value="Methylglyoxal reductase (NADPH-dependent)"/>
    <property type="match status" value="1"/>
</dbReference>
<dbReference type="EMBL" id="KV453909">
    <property type="protein sequence ID" value="ODV81507.1"/>
    <property type="molecule type" value="Genomic_DNA"/>
</dbReference>
<dbReference type="InterPro" id="IPR050425">
    <property type="entry name" value="NAD(P)_dehydrat-like"/>
</dbReference>
<dbReference type="Proteomes" id="UP000094285">
    <property type="component" value="Unassembled WGS sequence"/>
</dbReference>
<organism evidence="4 5">
    <name type="scientific">Suhomyces tanzawaensis NRRL Y-17324</name>
    <dbReference type="NCBI Taxonomy" id="984487"/>
    <lineage>
        <taxon>Eukaryota</taxon>
        <taxon>Fungi</taxon>
        <taxon>Dikarya</taxon>
        <taxon>Ascomycota</taxon>
        <taxon>Saccharomycotina</taxon>
        <taxon>Pichiomycetes</taxon>
        <taxon>Debaryomycetaceae</taxon>
        <taxon>Suhomyces</taxon>
    </lineage>
</organism>
<dbReference type="PANTHER" id="PTHR10366">
    <property type="entry name" value="NAD DEPENDENT EPIMERASE/DEHYDRATASE"/>
    <property type="match status" value="1"/>
</dbReference>
<dbReference type="Gene3D" id="3.40.50.720">
    <property type="entry name" value="NAD(P)-binding Rossmann-like Domain"/>
    <property type="match status" value="1"/>
</dbReference>
<dbReference type="RefSeq" id="XP_020066629.1">
    <property type="nucleotide sequence ID" value="XM_020210777.1"/>
</dbReference>
<dbReference type="SUPFAM" id="SSF51735">
    <property type="entry name" value="NAD(P)-binding Rossmann-fold domains"/>
    <property type="match status" value="1"/>
</dbReference>
<dbReference type="PANTHER" id="PTHR10366:SF564">
    <property type="entry name" value="STEROL-4-ALPHA-CARBOXYLATE 3-DEHYDROGENASE, DECARBOXYLATING"/>
    <property type="match status" value="1"/>
</dbReference>
<evidence type="ECO:0000259" key="3">
    <source>
        <dbReference type="Pfam" id="PF01370"/>
    </source>
</evidence>
<feature type="domain" description="NAD-dependent epimerase/dehydratase" evidence="3">
    <location>
        <begin position="6"/>
        <end position="257"/>
    </location>
</feature>
<dbReference type="STRING" id="984487.A0A1E4SPZ8"/>
<protein>
    <submittedName>
        <fullName evidence="4">NADPH-dependent methylglyoxal reductase GRE2</fullName>
    </submittedName>
</protein>
<dbReference type="InterPro" id="IPR036291">
    <property type="entry name" value="NAD(P)-bd_dom_sf"/>
</dbReference>
<gene>
    <name evidence="4" type="ORF">CANTADRAFT_58534</name>
</gene>
<dbReference type="GO" id="GO:0016616">
    <property type="term" value="F:oxidoreductase activity, acting on the CH-OH group of donors, NAD or NADP as acceptor"/>
    <property type="evidence" value="ECO:0007669"/>
    <property type="project" value="TreeGrafter"/>
</dbReference>
<dbReference type="OrthoDB" id="2735536at2759"/>
<keyword evidence="1" id="KW-0560">Oxidoreductase</keyword>
<reference evidence="5" key="1">
    <citation type="submission" date="2016-05" db="EMBL/GenBank/DDBJ databases">
        <title>Comparative genomics of biotechnologically important yeasts.</title>
        <authorList>
            <consortium name="DOE Joint Genome Institute"/>
            <person name="Riley R."/>
            <person name="Haridas S."/>
            <person name="Wolfe K.H."/>
            <person name="Lopes M.R."/>
            <person name="Hittinger C.T."/>
            <person name="Goker M."/>
            <person name="Salamov A."/>
            <person name="Wisecaver J."/>
            <person name="Long T.M."/>
            <person name="Aerts A.L."/>
            <person name="Barry K."/>
            <person name="Choi C."/>
            <person name="Clum A."/>
            <person name="Coughlan A.Y."/>
            <person name="Deshpande S."/>
            <person name="Douglass A.P."/>
            <person name="Hanson S.J."/>
            <person name="Klenk H.-P."/>
            <person name="Labutti K."/>
            <person name="Lapidus A."/>
            <person name="Lindquist E."/>
            <person name="Lipzen A."/>
            <person name="Meier-Kolthoff J.P."/>
            <person name="Ohm R.A."/>
            <person name="Otillar R.P."/>
            <person name="Pangilinan J."/>
            <person name="Peng Y."/>
            <person name="Rokas A."/>
            <person name="Rosa C.A."/>
            <person name="Scheuner C."/>
            <person name="Sibirny A.A."/>
            <person name="Slot J.C."/>
            <person name="Stielow J.B."/>
            <person name="Sun H."/>
            <person name="Kurtzman C.P."/>
            <person name="Blackwell M."/>
            <person name="Grigoriev I.V."/>
            <person name="Jeffries T.W."/>
        </authorList>
    </citation>
    <scope>NUCLEOTIDE SEQUENCE [LARGE SCALE GENOMIC DNA]</scope>
    <source>
        <strain evidence="5">NRRL Y-17324</strain>
    </source>
</reference>
<keyword evidence="5" id="KW-1185">Reference proteome</keyword>
<dbReference type="CDD" id="cd05227">
    <property type="entry name" value="AR_SDR_e"/>
    <property type="match status" value="1"/>
</dbReference>
<comment type="similarity">
    <text evidence="2">Belongs to the NAD(P)-dependent epimerase/dehydratase family. Dihydroflavonol-4-reductase subfamily.</text>
</comment>
<accession>A0A1E4SPZ8</accession>
<evidence type="ECO:0000313" key="4">
    <source>
        <dbReference type="EMBL" id="ODV81507.1"/>
    </source>
</evidence>
<dbReference type="Pfam" id="PF01370">
    <property type="entry name" value="Epimerase"/>
    <property type="match status" value="1"/>
</dbReference>
<dbReference type="GeneID" id="30984913"/>